<dbReference type="AlphaFoldDB" id="A0AAV9BC85"/>
<evidence type="ECO:0000313" key="2">
    <source>
        <dbReference type="EMBL" id="KAK1273818.1"/>
    </source>
</evidence>
<reference evidence="2" key="2">
    <citation type="submission" date="2023-06" db="EMBL/GenBank/DDBJ databases">
        <authorList>
            <person name="Ma L."/>
            <person name="Liu K.-W."/>
            <person name="Li Z."/>
            <person name="Hsiao Y.-Y."/>
            <person name="Qi Y."/>
            <person name="Fu T."/>
            <person name="Tang G."/>
            <person name="Zhang D."/>
            <person name="Sun W.-H."/>
            <person name="Liu D.-K."/>
            <person name="Li Y."/>
            <person name="Chen G.-Z."/>
            <person name="Liu X.-D."/>
            <person name="Liao X.-Y."/>
            <person name="Jiang Y.-T."/>
            <person name="Yu X."/>
            <person name="Hao Y."/>
            <person name="Huang J."/>
            <person name="Zhao X.-W."/>
            <person name="Ke S."/>
            <person name="Chen Y.-Y."/>
            <person name="Wu W.-L."/>
            <person name="Hsu J.-L."/>
            <person name="Lin Y.-F."/>
            <person name="Huang M.-D."/>
            <person name="Li C.-Y."/>
            <person name="Huang L."/>
            <person name="Wang Z.-W."/>
            <person name="Zhao X."/>
            <person name="Zhong W.-Y."/>
            <person name="Peng D.-H."/>
            <person name="Ahmad S."/>
            <person name="Lan S."/>
            <person name="Zhang J.-S."/>
            <person name="Tsai W.-C."/>
            <person name="Van De Peer Y."/>
            <person name="Liu Z.-J."/>
        </authorList>
    </citation>
    <scope>NUCLEOTIDE SEQUENCE</scope>
    <source>
        <strain evidence="2">SCP</strain>
        <tissue evidence="2">Leaves</tissue>
    </source>
</reference>
<evidence type="ECO:0000313" key="3">
    <source>
        <dbReference type="Proteomes" id="UP001179952"/>
    </source>
</evidence>
<dbReference type="EMBL" id="JAUJYN010000004">
    <property type="protein sequence ID" value="KAK1273818.1"/>
    <property type="molecule type" value="Genomic_DNA"/>
</dbReference>
<organism evidence="2 3">
    <name type="scientific">Acorus gramineus</name>
    <name type="common">Dwarf sweet flag</name>
    <dbReference type="NCBI Taxonomy" id="55184"/>
    <lineage>
        <taxon>Eukaryota</taxon>
        <taxon>Viridiplantae</taxon>
        <taxon>Streptophyta</taxon>
        <taxon>Embryophyta</taxon>
        <taxon>Tracheophyta</taxon>
        <taxon>Spermatophyta</taxon>
        <taxon>Magnoliopsida</taxon>
        <taxon>Liliopsida</taxon>
        <taxon>Acoraceae</taxon>
        <taxon>Acorus</taxon>
    </lineage>
</organism>
<dbReference type="Proteomes" id="UP001179952">
    <property type="component" value="Unassembled WGS sequence"/>
</dbReference>
<protein>
    <submittedName>
        <fullName evidence="2">Uncharacterized protein</fullName>
    </submittedName>
</protein>
<name>A0AAV9BC85_ACOGR</name>
<keyword evidence="3" id="KW-1185">Reference proteome</keyword>
<accession>A0AAV9BC85</accession>
<keyword evidence="1" id="KW-0812">Transmembrane</keyword>
<evidence type="ECO:0000256" key="1">
    <source>
        <dbReference type="SAM" id="Phobius"/>
    </source>
</evidence>
<gene>
    <name evidence="2" type="ORF">QJS04_geneDACA012430</name>
</gene>
<keyword evidence="1" id="KW-0472">Membrane</keyword>
<reference evidence="2" key="1">
    <citation type="journal article" date="2023" name="Nat. Commun.">
        <title>Diploid and tetraploid genomes of Acorus and the evolution of monocots.</title>
        <authorList>
            <person name="Ma L."/>
            <person name="Liu K.W."/>
            <person name="Li Z."/>
            <person name="Hsiao Y.Y."/>
            <person name="Qi Y."/>
            <person name="Fu T."/>
            <person name="Tang G.D."/>
            <person name="Zhang D."/>
            <person name="Sun W.H."/>
            <person name="Liu D.K."/>
            <person name="Li Y."/>
            <person name="Chen G.Z."/>
            <person name="Liu X.D."/>
            <person name="Liao X.Y."/>
            <person name="Jiang Y.T."/>
            <person name="Yu X."/>
            <person name="Hao Y."/>
            <person name="Huang J."/>
            <person name="Zhao X.W."/>
            <person name="Ke S."/>
            <person name="Chen Y.Y."/>
            <person name="Wu W.L."/>
            <person name="Hsu J.L."/>
            <person name="Lin Y.F."/>
            <person name="Huang M.D."/>
            <person name="Li C.Y."/>
            <person name="Huang L."/>
            <person name="Wang Z.W."/>
            <person name="Zhao X."/>
            <person name="Zhong W.Y."/>
            <person name="Peng D.H."/>
            <person name="Ahmad S."/>
            <person name="Lan S."/>
            <person name="Zhang J.S."/>
            <person name="Tsai W.C."/>
            <person name="Van de Peer Y."/>
            <person name="Liu Z.J."/>
        </authorList>
    </citation>
    <scope>NUCLEOTIDE SEQUENCE</scope>
    <source>
        <strain evidence="2">SCP</strain>
    </source>
</reference>
<comment type="caution">
    <text evidence="2">The sequence shown here is derived from an EMBL/GenBank/DDBJ whole genome shotgun (WGS) entry which is preliminary data.</text>
</comment>
<sequence length="80" mass="9156">MVVVAPNLGDEAVQVRVARIITPAAVWAIWLIRNGVVFRKQRFYIENLWEKTVGLIRDWGCSLAGARSVKLYREKLIIMS</sequence>
<proteinExistence type="predicted"/>
<keyword evidence="1" id="KW-1133">Transmembrane helix</keyword>
<feature type="transmembrane region" description="Helical" evidence="1">
    <location>
        <begin position="12"/>
        <end position="32"/>
    </location>
</feature>